<dbReference type="Pfam" id="PF00403">
    <property type="entry name" value="HMA"/>
    <property type="match status" value="1"/>
</dbReference>
<comment type="subcellular location">
    <subcellularLocation>
        <location evidence="1">Cytoplasm</location>
    </subcellularLocation>
</comment>
<dbReference type="Proteomes" id="UP000012283">
    <property type="component" value="Unassembled WGS sequence"/>
</dbReference>
<dbReference type="InterPro" id="IPR006122">
    <property type="entry name" value="HMA_Cu_ion-bd"/>
</dbReference>
<keyword evidence="3" id="KW-0963">Cytoplasm</keyword>
<evidence type="ECO:0000256" key="5">
    <source>
        <dbReference type="ARBA" id="ARBA00023008"/>
    </source>
</evidence>
<dbReference type="InterPro" id="IPR006121">
    <property type="entry name" value="HMA_dom"/>
</dbReference>
<dbReference type="NCBIfam" id="TIGR00003">
    <property type="entry name" value="copper ion binding protein"/>
    <property type="match status" value="1"/>
</dbReference>
<evidence type="ECO:0000256" key="1">
    <source>
        <dbReference type="ARBA" id="ARBA00004496"/>
    </source>
</evidence>
<dbReference type="PANTHER" id="PTHR46594:SF4">
    <property type="entry name" value="P-TYPE CATION-TRANSPORTING ATPASE"/>
    <property type="match status" value="1"/>
</dbReference>
<dbReference type="eggNOG" id="COG2608">
    <property type="taxonomic scope" value="Bacteria"/>
</dbReference>
<organism evidence="8 9">
    <name type="scientific">Gracilibacillus halophilus YIM-C55.5</name>
    <dbReference type="NCBI Taxonomy" id="1308866"/>
    <lineage>
        <taxon>Bacteria</taxon>
        <taxon>Bacillati</taxon>
        <taxon>Bacillota</taxon>
        <taxon>Bacilli</taxon>
        <taxon>Bacillales</taxon>
        <taxon>Bacillaceae</taxon>
        <taxon>Gracilibacillus</taxon>
    </lineage>
</organism>
<dbReference type="InterPro" id="IPR000428">
    <property type="entry name" value="Cu-bd"/>
</dbReference>
<dbReference type="EMBL" id="APML01000007">
    <property type="protein sequence ID" value="ENH98053.1"/>
    <property type="molecule type" value="Genomic_DNA"/>
</dbReference>
<sequence length="68" mass="7199">MEKTLNVQGMSCGHCKSSVEGALGNLDGVTSAEVDLSSGKVDVSYDDTQVTLADMREAIEDQGYDVVE</sequence>
<keyword evidence="5" id="KW-0186">Copper</keyword>
<dbReference type="PANTHER" id="PTHR46594">
    <property type="entry name" value="P-TYPE CATION-TRANSPORTING ATPASE"/>
    <property type="match status" value="1"/>
</dbReference>
<dbReference type="InterPro" id="IPR017969">
    <property type="entry name" value="Heavy-metal-associated_CS"/>
</dbReference>
<dbReference type="GO" id="GO:0005737">
    <property type="term" value="C:cytoplasm"/>
    <property type="evidence" value="ECO:0007669"/>
    <property type="project" value="UniProtKB-SubCell"/>
</dbReference>
<dbReference type="SUPFAM" id="SSF55008">
    <property type="entry name" value="HMA, heavy metal-associated domain"/>
    <property type="match status" value="1"/>
</dbReference>
<dbReference type="InterPro" id="IPR036163">
    <property type="entry name" value="HMA_dom_sf"/>
</dbReference>
<dbReference type="NCBIfam" id="NF033795">
    <property type="entry name" value="chaper_CopZ_Bs"/>
    <property type="match status" value="1"/>
</dbReference>
<evidence type="ECO:0000256" key="3">
    <source>
        <dbReference type="ARBA" id="ARBA00022490"/>
    </source>
</evidence>
<dbReference type="FunFam" id="3.30.70.100:FF:000005">
    <property type="entry name" value="Copper-exporting P-type ATPase A"/>
    <property type="match status" value="1"/>
</dbReference>
<evidence type="ECO:0000256" key="4">
    <source>
        <dbReference type="ARBA" id="ARBA00022723"/>
    </source>
</evidence>
<dbReference type="CDD" id="cd00371">
    <property type="entry name" value="HMA"/>
    <property type="match status" value="1"/>
</dbReference>
<evidence type="ECO:0000313" key="9">
    <source>
        <dbReference type="Proteomes" id="UP000012283"/>
    </source>
</evidence>
<dbReference type="PROSITE" id="PS01047">
    <property type="entry name" value="HMA_1"/>
    <property type="match status" value="1"/>
</dbReference>
<dbReference type="GO" id="GO:0005507">
    <property type="term" value="F:copper ion binding"/>
    <property type="evidence" value="ECO:0007669"/>
    <property type="project" value="InterPro"/>
</dbReference>
<keyword evidence="6" id="KW-0143">Chaperone</keyword>
<dbReference type="GO" id="GO:0006825">
    <property type="term" value="P:copper ion transport"/>
    <property type="evidence" value="ECO:0007669"/>
    <property type="project" value="InterPro"/>
</dbReference>
<keyword evidence="9" id="KW-1185">Reference proteome</keyword>
<dbReference type="AlphaFoldDB" id="N4WCR6"/>
<evidence type="ECO:0000313" key="8">
    <source>
        <dbReference type="EMBL" id="ENH98053.1"/>
    </source>
</evidence>
<keyword evidence="4" id="KW-0479">Metal-binding</keyword>
<evidence type="ECO:0000256" key="2">
    <source>
        <dbReference type="ARBA" id="ARBA00015313"/>
    </source>
</evidence>
<evidence type="ECO:0000256" key="6">
    <source>
        <dbReference type="ARBA" id="ARBA00023186"/>
    </source>
</evidence>
<dbReference type="STRING" id="1308866.J416_02379"/>
<dbReference type="PROSITE" id="PS50846">
    <property type="entry name" value="HMA_2"/>
    <property type="match status" value="1"/>
</dbReference>
<name>N4WCR6_9BACI</name>
<feature type="domain" description="HMA" evidence="7">
    <location>
        <begin position="1"/>
        <end position="67"/>
    </location>
</feature>
<reference evidence="8 9" key="1">
    <citation type="submission" date="2013-03" db="EMBL/GenBank/DDBJ databases">
        <title>Draft genome sequence of Gracibacillus halophilus YIM-C55.5, a moderately halophilic and thermophilic organism from the Xiaochaidamu salt lake.</title>
        <authorList>
            <person name="Sugumar T."/>
            <person name="Polireddy D.R."/>
            <person name="Antony A."/>
            <person name="Madhava Y.R."/>
            <person name="Sivakumar N."/>
        </authorList>
    </citation>
    <scope>NUCLEOTIDE SEQUENCE [LARGE SCALE GENOMIC DNA]</scope>
    <source>
        <strain evidence="8 9">YIM-C55.5</strain>
    </source>
</reference>
<dbReference type="OrthoDB" id="9813965at2"/>
<dbReference type="PATRIC" id="fig|1308866.3.peg.480"/>
<comment type="caution">
    <text evidence="8">The sequence shown here is derived from an EMBL/GenBank/DDBJ whole genome shotgun (WGS) entry which is preliminary data.</text>
</comment>
<proteinExistence type="predicted"/>
<evidence type="ECO:0000259" key="7">
    <source>
        <dbReference type="PROSITE" id="PS50846"/>
    </source>
</evidence>
<dbReference type="Gene3D" id="3.30.70.100">
    <property type="match status" value="1"/>
</dbReference>
<dbReference type="InterPro" id="IPR049740">
    <property type="entry name" value="CopZ"/>
</dbReference>
<protein>
    <recommendedName>
        <fullName evidence="2">Copper chaperone CopZ</fullName>
    </recommendedName>
</protein>
<gene>
    <name evidence="8" type="ORF">J416_02379</name>
</gene>
<dbReference type="PRINTS" id="PR00944">
    <property type="entry name" value="CUEXPORT"/>
</dbReference>
<accession>N4WCR6</accession>